<dbReference type="EMBL" id="KL218102">
    <property type="protein sequence ID" value="KFP02343.1"/>
    <property type="molecule type" value="Genomic_DNA"/>
</dbReference>
<keyword evidence="3" id="KW-1185">Reference proteome</keyword>
<dbReference type="Gene3D" id="2.70.40.10">
    <property type="match status" value="1"/>
</dbReference>
<reference evidence="2 3" key="1">
    <citation type="submission" date="2014-04" db="EMBL/GenBank/DDBJ databases">
        <title>Genome evolution of avian class.</title>
        <authorList>
            <person name="Zhang G."/>
            <person name="Li C."/>
        </authorList>
    </citation>
    <scope>NUCLEOTIDE SEQUENCE [LARGE SCALE GENOMIC DNA]</scope>
    <source>
        <strain evidence="2">BGI_N300</strain>
    </source>
</reference>
<gene>
    <name evidence="2" type="ORF">N300_01095</name>
</gene>
<feature type="non-terminal residue" evidence="2">
    <location>
        <position position="62"/>
    </location>
</feature>
<feature type="domain" description="dUTPase-like" evidence="1">
    <location>
        <begin position="2"/>
        <end position="62"/>
    </location>
</feature>
<name>A0A091I4G5_CALAN</name>
<evidence type="ECO:0000259" key="1">
    <source>
        <dbReference type="Pfam" id="PF00692"/>
    </source>
</evidence>
<dbReference type="STRING" id="9244.A0A091I4G5"/>
<dbReference type="InterPro" id="IPR036157">
    <property type="entry name" value="dUTPase-like_sf"/>
</dbReference>
<evidence type="ECO:0000313" key="2">
    <source>
        <dbReference type="EMBL" id="KFP02343.1"/>
    </source>
</evidence>
<dbReference type="Proteomes" id="UP000054308">
    <property type="component" value="Unassembled WGS sequence"/>
</dbReference>
<dbReference type="InterPro" id="IPR029054">
    <property type="entry name" value="dUTPase-like"/>
</dbReference>
<evidence type="ECO:0000313" key="3">
    <source>
        <dbReference type="Proteomes" id="UP000054308"/>
    </source>
</evidence>
<accession>A0A091I4G5</accession>
<feature type="non-terminal residue" evidence="2">
    <location>
        <position position="1"/>
    </location>
</feature>
<dbReference type="SUPFAM" id="SSF51283">
    <property type="entry name" value="dUTPase-like"/>
    <property type="match status" value="1"/>
</dbReference>
<protein>
    <recommendedName>
        <fullName evidence="1">dUTPase-like domain-containing protein</fullName>
    </recommendedName>
</protein>
<organism evidence="2 3">
    <name type="scientific">Calypte anna</name>
    <name type="common">Anna's hummingbird</name>
    <name type="synonym">Archilochus anna</name>
    <dbReference type="NCBI Taxonomy" id="9244"/>
    <lineage>
        <taxon>Eukaryota</taxon>
        <taxon>Metazoa</taxon>
        <taxon>Chordata</taxon>
        <taxon>Craniata</taxon>
        <taxon>Vertebrata</taxon>
        <taxon>Euteleostomi</taxon>
        <taxon>Archelosauria</taxon>
        <taxon>Archosauria</taxon>
        <taxon>Dinosauria</taxon>
        <taxon>Saurischia</taxon>
        <taxon>Theropoda</taxon>
        <taxon>Coelurosauria</taxon>
        <taxon>Aves</taxon>
        <taxon>Neognathae</taxon>
        <taxon>Neoaves</taxon>
        <taxon>Strisores</taxon>
        <taxon>Apodiformes</taxon>
        <taxon>Trochilidae</taxon>
        <taxon>Calypte</taxon>
    </lineage>
</organism>
<dbReference type="Pfam" id="PF00692">
    <property type="entry name" value="dUTPase"/>
    <property type="match status" value="1"/>
</dbReference>
<dbReference type="AlphaFoldDB" id="A0A091I4G5"/>
<sequence length="62" mass="6499">IFVVPGVIDADYTGLVKIMVYTITPLVSIPKGSRIAQLVPFLSQVPCKDESDRGSGGFGSTG</sequence>
<proteinExistence type="predicted"/>